<keyword evidence="1" id="KW-0472">Membrane</keyword>
<evidence type="ECO:0000313" key="3">
    <source>
        <dbReference type="Proteomes" id="UP000534783"/>
    </source>
</evidence>
<proteinExistence type="predicted"/>
<comment type="caution">
    <text evidence="2">The sequence shown here is derived from an EMBL/GenBank/DDBJ whole genome shotgun (WGS) entry which is preliminary data.</text>
</comment>
<accession>A0A7X6DT15</accession>
<keyword evidence="3" id="KW-1185">Reference proteome</keyword>
<keyword evidence="1" id="KW-0812">Transmembrane</keyword>
<sequence>MSHFLILETERGIALIAAVFLIVVFGFLGVTVVSLVGTQGFSAMNEVKSDQAFFIAAGGMQMARYQFETGTPCAGLTNAVPTALGAGSFTTVGTAYNPVSTLVDQAGGITSSAATIPVDSIAGYAPHGRIRIDAESIDYAGTSTDALVCGAPACFTGAERGADGTTAAPHADNAQVTQNQCLIRSTGTVIGAFGNSRRVIEVGVANSGPSVQTGENTISGHPSDTVTLDIPLPTPVDPARAFLLFNTRHNHNEPTGAMLRGQILDANTIRFQQRTNASRPITIRWYVVAYPSGVNVQRGSITQSNAVVNVGAAQGFAGVSSLSQAFVTWSKTPDPDHVTWDNNDPILGELTSPTNLQFRATDADNTHTIWWQVIEFTNPADIFVQKGTIGPTAMNQGGPTVQTVTATLPIAVDVSKTFVLVGYRTSRGQDEDDIVGARMLRAQLTGPTTITIDRATRRTARIEEITWQAIELRDGSTVQHGSETFPNSDPLETVNLATPVDVTRSVAFASVQPAAGQSMGRSPYAPNNGSNSDYVGVGSVTMALSPAGDQITMQRSNTNSSADIGWFVVEFGSGGGGQPRIDWIERFQ</sequence>
<evidence type="ECO:0000256" key="1">
    <source>
        <dbReference type="SAM" id="Phobius"/>
    </source>
</evidence>
<name>A0A7X6DT15_9BACT</name>
<organism evidence="2 3">
    <name type="scientific">Candidatus Manganitrophus noduliformans</name>
    <dbReference type="NCBI Taxonomy" id="2606439"/>
    <lineage>
        <taxon>Bacteria</taxon>
        <taxon>Pseudomonadati</taxon>
        <taxon>Nitrospirota</taxon>
        <taxon>Nitrospiria</taxon>
        <taxon>Candidatus Troglogloeales</taxon>
        <taxon>Candidatus Manganitrophaceae</taxon>
        <taxon>Candidatus Manganitrophus</taxon>
    </lineage>
</organism>
<gene>
    <name evidence="2" type="ORF">MNODULE_18410</name>
</gene>
<evidence type="ECO:0008006" key="4">
    <source>
        <dbReference type="Google" id="ProtNLM"/>
    </source>
</evidence>
<protein>
    <recommendedName>
        <fullName evidence="4">Type 4 fimbrial biogenesis protein PilX N-terminal domain-containing protein</fullName>
    </recommendedName>
</protein>
<keyword evidence="1" id="KW-1133">Transmembrane helix</keyword>
<reference evidence="2 3" key="1">
    <citation type="journal article" date="2020" name="Nature">
        <title>Bacterial chemolithoautotrophy via manganese oxidation.</title>
        <authorList>
            <person name="Yu H."/>
            <person name="Leadbetter J.R."/>
        </authorList>
    </citation>
    <scope>NUCLEOTIDE SEQUENCE [LARGE SCALE GENOMIC DNA]</scope>
    <source>
        <strain evidence="2 3">Mn-1</strain>
    </source>
</reference>
<dbReference type="Proteomes" id="UP000534783">
    <property type="component" value="Unassembled WGS sequence"/>
</dbReference>
<feature type="transmembrane region" description="Helical" evidence="1">
    <location>
        <begin position="12"/>
        <end position="36"/>
    </location>
</feature>
<dbReference type="RefSeq" id="WP_168062671.1">
    <property type="nucleotide sequence ID" value="NZ_VTOW01000004.1"/>
</dbReference>
<dbReference type="AlphaFoldDB" id="A0A7X6DT15"/>
<dbReference type="EMBL" id="VTOW01000004">
    <property type="protein sequence ID" value="NKE72727.1"/>
    <property type="molecule type" value="Genomic_DNA"/>
</dbReference>
<evidence type="ECO:0000313" key="2">
    <source>
        <dbReference type="EMBL" id="NKE72727.1"/>
    </source>
</evidence>